<dbReference type="Proteomes" id="UP001212841">
    <property type="component" value="Unassembled WGS sequence"/>
</dbReference>
<gene>
    <name evidence="3" type="ORF">HK097_002287</name>
</gene>
<proteinExistence type="predicted"/>
<feature type="coiled-coil region" evidence="1">
    <location>
        <begin position="75"/>
        <end position="112"/>
    </location>
</feature>
<keyword evidence="4" id="KW-1185">Reference proteome</keyword>
<dbReference type="InterPro" id="IPR012312">
    <property type="entry name" value="Hemerythrin-like"/>
</dbReference>
<keyword evidence="1" id="KW-0175">Coiled coil</keyword>
<dbReference type="CDD" id="cd12108">
    <property type="entry name" value="Hr-like"/>
    <property type="match status" value="1"/>
</dbReference>
<evidence type="ECO:0000256" key="1">
    <source>
        <dbReference type="SAM" id="Coils"/>
    </source>
</evidence>
<evidence type="ECO:0000313" key="4">
    <source>
        <dbReference type="Proteomes" id="UP001212841"/>
    </source>
</evidence>
<dbReference type="Pfam" id="PF01814">
    <property type="entry name" value="Hemerythrin"/>
    <property type="match status" value="1"/>
</dbReference>
<dbReference type="AlphaFoldDB" id="A0AAD5S5K3"/>
<dbReference type="EMBL" id="JADGJD010001491">
    <property type="protein sequence ID" value="KAJ3041381.1"/>
    <property type="molecule type" value="Genomic_DNA"/>
</dbReference>
<reference evidence="3" key="1">
    <citation type="submission" date="2020-05" db="EMBL/GenBank/DDBJ databases">
        <title>Phylogenomic resolution of chytrid fungi.</title>
        <authorList>
            <person name="Stajich J.E."/>
            <person name="Amses K."/>
            <person name="Simmons R."/>
            <person name="Seto K."/>
            <person name="Myers J."/>
            <person name="Bonds A."/>
            <person name="Quandt C.A."/>
            <person name="Barry K."/>
            <person name="Liu P."/>
            <person name="Grigoriev I."/>
            <person name="Longcore J.E."/>
            <person name="James T.Y."/>
        </authorList>
    </citation>
    <scope>NUCLEOTIDE SEQUENCE</scope>
    <source>
        <strain evidence="3">JEL0318</strain>
    </source>
</reference>
<dbReference type="PANTHER" id="PTHR38048">
    <property type="entry name" value="EXPRESSED PROTEIN"/>
    <property type="match status" value="1"/>
</dbReference>
<protein>
    <recommendedName>
        <fullName evidence="2">Hemerythrin-like domain-containing protein</fullName>
    </recommendedName>
</protein>
<organism evidence="3 4">
    <name type="scientific">Rhizophlyctis rosea</name>
    <dbReference type="NCBI Taxonomy" id="64517"/>
    <lineage>
        <taxon>Eukaryota</taxon>
        <taxon>Fungi</taxon>
        <taxon>Fungi incertae sedis</taxon>
        <taxon>Chytridiomycota</taxon>
        <taxon>Chytridiomycota incertae sedis</taxon>
        <taxon>Chytridiomycetes</taxon>
        <taxon>Rhizophlyctidales</taxon>
        <taxon>Rhizophlyctidaceae</taxon>
        <taxon>Rhizophlyctis</taxon>
    </lineage>
</organism>
<accession>A0AAD5S5K3</accession>
<dbReference type="Gene3D" id="1.20.120.520">
    <property type="entry name" value="nmb1532 protein domain like"/>
    <property type="match status" value="1"/>
</dbReference>
<feature type="domain" description="Hemerythrin-like" evidence="2">
    <location>
        <begin position="10"/>
        <end position="133"/>
    </location>
</feature>
<sequence length="217" mass="25340">MPADVFQTHVDGLHMIHSVLRNGLQSAINNCQTVTPTTLPSYLHYLRIYHQLLHSHHDHEEDFEFPVFKPKMPTIDAFEEEHVKLMSLLDELKDLSKEENATEEKFDREKTEKCLKELQGLMVPHLAAEEKEVTASNLKSLGFTEKEVAEVDKKIGGALAKLDGSIFVPMMYYNMDDDMKSRQWLTHFPWILRSVIFPWFWASKHKLIWQFTAYPPK</sequence>
<comment type="caution">
    <text evidence="3">The sequence shown here is derived from an EMBL/GenBank/DDBJ whole genome shotgun (WGS) entry which is preliminary data.</text>
</comment>
<dbReference type="PANTHER" id="PTHR38048:SF2">
    <property type="entry name" value="HEMERYTHRIN-LIKE DOMAIN-CONTAINING PROTEIN"/>
    <property type="match status" value="1"/>
</dbReference>
<evidence type="ECO:0000313" key="3">
    <source>
        <dbReference type="EMBL" id="KAJ3041381.1"/>
    </source>
</evidence>
<evidence type="ECO:0000259" key="2">
    <source>
        <dbReference type="Pfam" id="PF01814"/>
    </source>
</evidence>
<dbReference type="InterPro" id="IPR053206">
    <property type="entry name" value="Dimeric_xanthone_biosynth"/>
</dbReference>
<name>A0AAD5S5K3_9FUNG</name>